<gene>
    <name evidence="3" type="ORF">H4219_001875</name>
</gene>
<feature type="chain" id="PRO_5040782150" evidence="2">
    <location>
        <begin position="19"/>
        <end position="227"/>
    </location>
</feature>
<keyword evidence="2" id="KW-0732">Signal</keyword>
<dbReference type="EMBL" id="JANBPU010000024">
    <property type="protein sequence ID" value="KAJ1919626.1"/>
    <property type="molecule type" value="Genomic_DNA"/>
</dbReference>
<comment type="caution">
    <text evidence="3">The sequence shown here is derived from an EMBL/GenBank/DDBJ whole genome shotgun (WGS) entry which is preliminary data.</text>
</comment>
<evidence type="ECO:0000256" key="2">
    <source>
        <dbReference type="SAM" id="SignalP"/>
    </source>
</evidence>
<feature type="compositionally biased region" description="Low complexity" evidence="1">
    <location>
        <begin position="166"/>
        <end position="179"/>
    </location>
</feature>
<accession>A0A9W8DV70</accession>
<proteinExistence type="predicted"/>
<feature type="region of interest" description="Disordered" evidence="1">
    <location>
        <begin position="130"/>
        <end position="206"/>
    </location>
</feature>
<dbReference type="Proteomes" id="UP001150538">
    <property type="component" value="Unassembled WGS sequence"/>
</dbReference>
<reference evidence="3" key="1">
    <citation type="submission" date="2022-07" db="EMBL/GenBank/DDBJ databases">
        <title>Phylogenomic reconstructions and comparative analyses of Kickxellomycotina fungi.</title>
        <authorList>
            <person name="Reynolds N.K."/>
            <person name="Stajich J.E."/>
            <person name="Barry K."/>
            <person name="Grigoriev I.V."/>
            <person name="Crous P."/>
            <person name="Smith M.E."/>
        </authorList>
    </citation>
    <scope>NUCLEOTIDE SEQUENCE</scope>
    <source>
        <strain evidence="3">NBRC 100468</strain>
    </source>
</reference>
<sequence>MLVKSIVGFFGLAVLASAAPQNLGGLLNGGAAGGSLNSDEAISMLSANWDQLAGFMNQGISKLKDVDKNLYSDITELFGGELPKEFNQKWLDEVQNNATPSLISKIKEDVEKNTLLPDSVKQVWASLPDALASQSPTGKVEDDDEKDGKSASGSATKKEDEDDKSVSSGASKSVSSGASKSKKESSKSDGDDKESKKSEDGGAASTTMSVSLTALVGSFVAAGVMLF</sequence>
<protein>
    <submittedName>
        <fullName evidence="3">Uncharacterized protein</fullName>
    </submittedName>
</protein>
<name>A0A9W8DV70_9FUNG</name>
<dbReference type="AlphaFoldDB" id="A0A9W8DV70"/>
<feature type="compositionally biased region" description="Basic and acidic residues" evidence="1">
    <location>
        <begin position="181"/>
        <end position="200"/>
    </location>
</feature>
<evidence type="ECO:0000256" key="1">
    <source>
        <dbReference type="SAM" id="MobiDB-lite"/>
    </source>
</evidence>
<feature type="signal peptide" evidence="2">
    <location>
        <begin position="1"/>
        <end position="18"/>
    </location>
</feature>
<evidence type="ECO:0000313" key="4">
    <source>
        <dbReference type="Proteomes" id="UP001150538"/>
    </source>
</evidence>
<keyword evidence="4" id="KW-1185">Reference proteome</keyword>
<organism evidence="3 4">
    <name type="scientific">Mycoemilia scoparia</name>
    <dbReference type="NCBI Taxonomy" id="417184"/>
    <lineage>
        <taxon>Eukaryota</taxon>
        <taxon>Fungi</taxon>
        <taxon>Fungi incertae sedis</taxon>
        <taxon>Zoopagomycota</taxon>
        <taxon>Kickxellomycotina</taxon>
        <taxon>Kickxellomycetes</taxon>
        <taxon>Kickxellales</taxon>
        <taxon>Kickxellaceae</taxon>
        <taxon>Mycoemilia</taxon>
    </lineage>
</organism>
<evidence type="ECO:0000313" key="3">
    <source>
        <dbReference type="EMBL" id="KAJ1919626.1"/>
    </source>
</evidence>